<proteinExistence type="predicted"/>
<dbReference type="EMBL" id="GBRH01244099">
    <property type="protein sequence ID" value="JAD53796.1"/>
    <property type="molecule type" value="Transcribed_RNA"/>
</dbReference>
<name>A0A0A9ARN4_ARUDO</name>
<organism evidence="1">
    <name type="scientific">Arundo donax</name>
    <name type="common">Giant reed</name>
    <name type="synonym">Donax arundinaceus</name>
    <dbReference type="NCBI Taxonomy" id="35708"/>
    <lineage>
        <taxon>Eukaryota</taxon>
        <taxon>Viridiplantae</taxon>
        <taxon>Streptophyta</taxon>
        <taxon>Embryophyta</taxon>
        <taxon>Tracheophyta</taxon>
        <taxon>Spermatophyta</taxon>
        <taxon>Magnoliopsida</taxon>
        <taxon>Liliopsida</taxon>
        <taxon>Poales</taxon>
        <taxon>Poaceae</taxon>
        <taxon>PACMAD clade</taxon>
        <taxon>Arundinoideae</taxon>
        <taxon>Arundineae</taxon>
        <taxon>Arundo</taxon>
    </lineage>
</organism>
<evidence type="ECO:0000313" key="1">
    <source>
        <dbReference type="EMBL" id="JAD53796.1"/>
    </source>
</evidence>
<sequence>MQDTCIYRQNMLTVIEPTYVWQ</sequence>
<accession>A0A0A9ARN4</accession>
<dbReference type="AlphaFoldDB" id="A0A0A9ARN4"/>
<protein>
    <submittedName>
        <fullName evidence="1">Uncharacterized protein</fullName>
    </submittedName>
</protein>
<reference evidence="1" key="1">
    <citation type="submission" date="2014-09" db="EMBL/GenBank/DDBJ databases">
        <authorList>
            <person name="Magalhaes I.L.F."/>
            <person name="Oliveira U."/>
            <person name="Santos F.R."/>
            <person name="Vidigal T.H.D.A."/>
            <person name="Brescovit A.D."/>
            <person name="Santos A.J."/>
        </authorList>
    </citation>
    <scope>NUCLEOTIDE SEQUENCE</scope>
    <source>
        <tissue evidence="1">Shoot tissue taken approximately 20 cm above the soil surface</tissue>
    </source>
</reference>
<reference evidence="1" key="2">
    <citation type="journal article" date="2015" name="Data Brief">
        <title>Shoot transcriptome of the giant reed, Arundo donax.</title>
        <authorList>
            <person name="Barrero R.A."/>
            <person name="Guerrero F.D."/>
            <person name="Moolhuijzen P."/>
            <person name="Goolsby J.A."/>
            <person name="Tidwell J."/>
            <person name="Bellgard S.E."/>
            <person name="Bellgard M.I."/>
        </authorList>
    </citation>
    <scope>NUCLEOTIDE SEQUENCE</scope>
    <source>
        <tissue evidence="1">Shoot tissue taken approximately 20 cm above the soil surface</tissue>
    </source>
</reference>